<feature type="binding site" evidence="3">
    <location>
        <begin position="97"/>
        <end position="99"/>
    </location>
    <ligand>
        <name>substrate</name>
    </ligand>
</feature>
<dbReference type="InterPro" id="IPR000362">
    <property type="entry name" value="Fumarate_lyase_fam"/>
</dbReference>
<comment type="similarity">
    <text evidence="1 3">Belongs to the class-II fumarase/aspartase family. Fumarase subfamily.</text>
</comment>
<dbReference type="Gene3D" id="1.10.275.10">
    <property type="entry name" value="Fumarase/aspartase (N-terminal domain)"/>
    <property type="match status" value="1"/>
</dbReference>
<dbReference type="Pfam" id="PF10415">
    <property type="entry name" value="FumaraseC_C"/>
    <property type="match status" value="1"/>
</dbReference>
<dbReference type="EMBL" id="JAQIBC010000006">
    <property type="protein sequence ID" value="MDM5264316.1"/>
    <property type="molecule type" value="Genomic_DNA"/>
</dbReference>
<comment type="caution">
    <text evidence="6">The sequence shown here is derived from an EMBL/GenBank/DDBJ whole genome shotgun (WGS) entry which is preliminary data.</text>
</comment>
<evidence type="ECO:0000259" key="4">
    <source>
        <dbReference type="Pfam" id="PF00206"/>
    </source>
</evidence>
<dbReference type="InterPro" id="IPR020557">
    <property type="entry name" value="Fumarate_lyase_CS"/>
</dbReference>
<dbReference type="Gene3D" id="1.20.200.10">
    <property type="entry name" value="Fumarase/aspartase (Central domain)"/>
    <property type="match status" value="1"/>
</dbReference>
<keyword evidence="3" id="KW-0963">Cytoplasm</keyword>
<accession>A0ABT7QTB1</accession>
<dbReference type="Pfam" id="PF00206">
    <property type="entry name" value="Lyase_1"/>
    <property type="match status" value="1"/>
</dbReference>
<dbReference type="InterPro" id="IPR018951">
    <property type="entry name" value="Fumarase_C_C"/>
</dbReference>
<evidence type="ECO:0000259" key="5">
    <source>
        <dbReference type="Pfam" id="PF10415"/>
    </source>
</evidence>
<reference evidence="6" key="1">
    <citation type="submission" date="2023-01" db="EMBL/GenBank/DDBJ databases">
        <title>Sulfurovum sp. XTW-4 genome assembly.</title>
        <authorList>
            <person name="Wang J."/>
        </authorList>
    </citation>
    <scope>NUCLEOTIDE SEQUENCE</scope>
    <source>
        <strain evidence="6">XTW-4</strain>
    </source>
</reference>
<comment type="function">
    <text evidence="3">Involved in the TCA cycle. Catalyzes the stereospecific interconversion of fumarate to L-malate.</text>
</comment>
<dbReference type="NCBIfam" id="NF008909">
    <property type="entry name" value="PRK12273.1"/>
    <property type="match status" value="1"/>
</dbReference>
<keyword evidence="7" id="KW-1185">Reference proteome</keyword>
<proteinExistence type="inferred from homology"/>
<keyword evidence="2 3" id="KW-0456">Lyase</keyword>
<gene>
    <name evidence="3 6" type="primary">fumC</name>
    <name evidence="6" type="ORF">PF327_08930</name>
</gene>
<dbReference type="PROSITE" id="PS00163">
    <property type="entry name" value="FUMARATE_LYASES"/>
    <property type="match status" value="1"/>
</dbReference>
<dbReference type="PANTHER" id="PTHR11444:SF1">
    <property type="entry name" value="FUMARATE HYDRATASE, MITOCHONDRIAL"/>
    <property type="match status" value="1"/>
</dbReference>
<comment type="pathway">
    <text evidence="3">Carbohydrate metabolism; tricarboxylic acid cycle; (S)-malate from fumarate: step 1/1.</text>
</comment>
<dbReference type="InterPro" id="IPR022761">
    <property type="entry name" value="Fumarate_lyase_N"/>
</dbReference>
<dbReference type="InterPro" id="IPR005677">
    <property type="entry name" value="Fum_hydII"/>
</dbReference>
<comment type="subunit">
    <text evidence="3">Homotetramer.</text>
</comment>
<feature type="site" description="Important for catalytic activity" evidence="3">
    <location>
        <position position="332"/>
    </location>
</feature>
<evidence type="ECO:0000256" key="2">
    <source>
        <dbReference type="ARBA" id="ARBA00023239"/>
    </source>
</evidence>
<evidence type="ECO:0000256" key="1">
    <source>
        <dbReference type="ARBA" id="ARBA00009084"/>
    </source>
</evidence>
<feature type="domain" description="Fumarase C C-terminal" evidence="5">
    <location>
        <begin position="409"/>
        <end position="461"/>
    </location>
</feature>
<dbReference type="HAMAP" id="MF_00743">
    <property type="entry name" value="FumaraseC"/>
    <property type="match status" value="1"/>
</dbReference>
<evidence type="ECO:0000313" key="7">
    <source>
        <dbReference type="Proteomes" id="UP001169066"/>
    </source>
</evidence>
<evidence type="ECO:0000313" key="6">
    <source>
        <dbReference type="EMBL" id="MDM5264316.1"/>
    </source>
</evidence>
<protein>
    <recommendedName>
        <fullName evidence="3">Fumarate hydratase class II</fullName>
        <shortName evidence="3">Fumarase C</shortName>
        <ecNumber evidence="3">4.2.1.2</ecNumber>
    </recommendedName>
    <alternativeName>
        <fullName evidence="3">Aerobic fumarase</fullName>
    </alternativeName>
    <alternativeName>
        <fullName evidence="3">Iron-independent fumarase</fullName>
    </alternativeName>
</protein>
<evidence type="ECO:0000256" key="3">
    <source>
        <dbReference type="HAMAP-Rule" id="MF_00743"/>
    </source>
</evidence>
<dbReference type="GO" id="GO:0004333">
    <property type="term" value="F:fumarate hydratase activity"/>
    <property type="evidence" value="ECO:0007669"/>
    <property type="project" value="UniProtKB-EC"/>
</dbReference>
<dbReference type="PRINTS" id="PR00149">
    <property type="entry name" value="FUMRATELYASE"/>
</dbReference>
<dbReference type="InterPro" id="IPR024083">
    <property type="entry name" value="Fumarase/histidase_N"/>
</dbReference>
<dbReference type="PANTHER" id="PTHR11444">
    <property type="entry name" value="ASPARTATEAMMONIA/ARGININOSUCCINATE/ADENYLOSUCCINATE LYASE"/>
    <property type="match status" value="1"/>
</dbReference>
<dbReference type="SUPFAM" id="SSF48557">
    <property type="entry name" value="L-aspartase-like"/>
    <property type="match status" value="1"/>
</dbReference>
<keyword evidence="3" id="KW-0816">Tricarboxylic acid cycle</keyword>
<comment type="subcellular location">
    <subcellularLocation>
        <location evidence="3">Cytoplasm</location>
    </subcellularLocation>
</comment>
<feature type="domain" description="Fumarate lyase N-terminal" evidence="4">
    <location>
        <begin position="11"/>
        <end position="343"/>
    </location>
</feature>
<feature type="active site" evidence="3">
    <location>
        <position position="319"/>
    </location>
</feature>
<organism evidence="6 7">
    <name type="scientific">Sulfurovum xiamenensis</name>
    <dbReference type="NCBI Taxonomy" id="3019066"/>
    <lineage>
        <taxon>Bacteria</taxon>
        <taxon>Pseudomonadati</taxon>
        <taxon>Campylobacterota</taxon>
        <taxon>Epsilonproteobacteria</taxon>
        <taxon>Campylobacterales</taxon>
        <taxon>Sulfurovaceae</taxon>
        <taxon>Sulfurovum</taxon>
    </lineage>
</organism>
<dbReference type="Proteomes" id="UP001169066">
    <property type="component" value="Unassembled WGS sequence"/>
</dbReference>
<feature type="binding site" evidence="3">
    <location>
        <begin position="138"/>
        <end position="140"/>
    </location>
    <ligand>
        <name>substrate</name>
    </ligand>
</feature>
<dbReference type="EC" id="4.2.1.2" evidence="3"/>
<comment type="catalytic activity">
    <reaction evidence="3">
        <text>(S)-malate = fumarate + H2O</text>
        <dbReference type="Rhea" id="RHEA:12460"/>
        <dbReference type="ChEBI" id="CHEBI:15377"/>
        <dbReference type="ChEBI" id="CHEBI:15589"/>
        <dbReference type="ChEBI" id="CHEBI:29806"/>
        <dbReference type="EC" id="4.2.1.2"/>
    </reaction>
</comment>
<comment type="miscellaneous">
    <text evidence="3">There are 2 substrate-binding sites: the catalytic A site, and the non-catalytic B site that may play a role in the transfer of substrate or product between the active site and the solvent. Alternatively, the B site may bind allosteric effectors.</text>
</comment>
<name>A0ABT7QTB1_9BACT</name>
<feature type="active site" description="Proton donor/acceptor" evidence="3">
    <location>
        <position position="187"/>
    </location>
</feature>
<dbReference type="CDD" id="cd01362">
    <property type="entry name" value="Fumarase_classII"/>
    <property type="match status" value="1"/>
</dbReference>
<sequence length="465" mass="50457">MDYRIEKDTMGEMQVPADKYWGAQTQRSLHNFEIGNEKMPIEVVYGFANLKKACALVNHSLGRLSDEKTKAIAEACDMVLSGELDDNFPLVVWQTGSGTQSNMNMNEVIANKATEILGGDFTKENLVHPNDDVNKGQSSNDTYPTAMRIAEVVAVTDTLLPAITQLKRTLEEKSKAFFDVVKIGRTHLQDATPLTLGQELSGYVAMLETNLKQINDALVYCKEVAIGGTAVGTGLNAHPEFSQRVVVQLNQFMAKNYGFVSQPNKFHALTGHDAEVVLSGALKALAANLMKIANDIRWLASGPRCGLGEIEIPANEPGSSIMPGKVNPTQAEAMTMVAVQVMGNDTAVGIAASQGNFELNVFKPVIAYNVLQSIRLLSDTLRSFDSNCAVGIKPIRENIDKFLNDSLMLVTALNPHIGYENAAKIAKQAHANGTTLKEEAVALGLMSAEEFDKNVKPEEMISPKA</sequence>
<feature type="binding site" evidence="3">
    <location>
        <begin position="325"/>
        <end position="327"/>
    </location>
    <ligand>
        <name>substrate</name>
    </ligand>
</feature>
<feature type="binding site" evidence="3">
    <location>
        <position position="186"/>
    </location>
    <ligand>
        <name>substrate</name>
    </ligand>
</feature>
<dbReference type="NCBIfam" id="TIGR00979">
    <property type="entry name" value="fumC_II"/>
    <property type="match status" value="1"/>
</dbReference>
<dbReference type="Gene3D" id="1.10.40.30">
    <property type="entry name" value="Fumarase/aspartase (C-terminal domain)"/>
    <property type="match status" value="1"/>
</dbReference>
<feature type="binding site" description="in site B" evidence="3">
    <location>
        <begin position="128"/>
        <end position="131"/>
    </location>
    <ligand>
        <name>substrate</name>
    </ligand>
</feature>
<dbReference type="InterPro" id="IPR008948">
    <property type="entry name" value="L-Aspartase-like"/>
</dbReference>
<dbReference type="PRINTS" id="PR00145">
    <property type="entry name" value="ARGSUCLYASE"/>
</dbReference>
<feature type="binding site" evidence="3">
    <location>
        <position position="320"/>
    </location>
    <ligand>
        <name>substrate</name>
    </ligand>
</feature>
<dbReference type="RefSeq" id="WP_289402219.1">
    <property type="nucleotide sequence ID" value="NZ_JAQIBC010000006.1"/>
</dbReference>